<organism evidence="1 2">
    <name type="scientific">Arsukibacterium tuosuense</name>
    <dbReference type="NCBI Taxonomy" id="1323745"/>
    <lineage>
        <taxon>Bacteria</taxon>
        <taxon>Pseudomonadati</taxon>
        <taxon>Pseudomonadota</taxon>
        <taxon>Gammaproteobacteria</taxon>
        <taxon>Chromatiales</taxon>
        <taxon>Chromatiaceae</taxon>
        <taxon>Arsukibacterium</taxon>
    </lineage>
</organism>
<dbReference type="AlphaFoldDB" id="A0A285JDS4"/>
<name>A0A285JDS4_9GAMM</name>
<dbReference type="Proteomes" id="UP000219353">
    <property type="component" value="Unassembled WGS sequence"/>
</dbReference>
<proteinExistence type="predicted"/>
<evidence type="ECO:0000313" key="2">
    <source>
        <dbReference type="Proteomes" id="UP000219353"/>
    </source>
</evidence>
<reference evidence="2" key="1">
    <citation type="submission" date="2017-09" db="EMBL/GenBank/DDBJ databases">
        <authorList>
            <person name="Varghese N."/>
            <person name="Submissions S."/>
        </authorList>
    </citation>
    <scope>NUCLEOTIDE SEQUENCE [LARGE SCALE GENOMIC DNA]</scope>
    <source>
        <strain evidence="2">CGMCC 1.12461</strain>
    </source>
</reference>
<sequence length="107" mass="12202">MITIPLERCDNFLILPEALSEQDYVITPTKNSTCWHILPAELQTKLVQILSNTNNTAEQDRLTIMLQGTYMPLAREGNLLLLPKQLLAINYSSSRYVLKLEQEPEAD</sequence>
<dbReference type="RefSeq" id="WP_141397756.1">
    <property type="nucleotide sequence ID" value="NZ_OBEB01000008.1"/>
</dbReference>
<gene>
    <name evidence="1" type="ORF">SAMN06297280_3399</name>
</gene>
<evidence type="ECO:0000313" key="1">
    <source>
        <dbReference type="EMBL" id="SNY58429.1"/>
    </source>
</evidence>
<keyword evidence="2" id="KW-1185">Reference proteome</keyword>
<accession>A0A285JDS4</accession>
<protein>
    <submittedName>
        <fullName evidence="1">Uncharacterized protein</fullName>
    </submittedName>
</protein>
<dbReference type="EMBL" id="OBEB01000008">
    <property type="protein sequence ID" value="SNY58429.1"/>
    <property type="molecule type" value="Genomic_DNA"/>
</dbReference>